<keyword evidence="4" id="KW-0106">Calcium</keyword>
<dbReference type="Proteomes" id="UP000366872">
    <property type="component" value="Unassembled WGS sequence"/>
</dbReference>
<reference evidence="5 6" key="1">
    <citation type="submission" date="2019-04" db="EMBL/GenBank/DDBJ databases">
        <authorList>
            <person name="Van Vliet M D."/>
        </authorList>
    </citation>
    <scope>NUCLEOTIDE SEQUENCE [LARGE SCALE GENOMIC DNA]</scope>
    <source>
        <strain evidence="5 6">F1</strain>
    </source>
</reference>
<dbReference type="Pfam" id="PF18884">
    <property type="entry name" value="TSP3_bac"/>
    <property type="match status" value="1"/>
</dbReference>
<keyword evidence="2" id="KW-0964">Secreted</keyword>
<organism evidence="5 6">
    <name type="scientific">Pontiella desulfatans</name>
    <dbReference type="NCBI Taxonomy" id="2750659"/>
    <lineage>
        <taxon>Bacteria</taxon>
        <taxon>Pseudomonadati</taxon>
        <taxon>Kiritimatiellota</taxon>
        <taxon>Kiritimatiellia</taxon>
        <taxon>Kiritimatiellales</taxon>
        <taxon>Pontiellaceae</taxon>
        <taxon>Pontiella</taxon>
    </lineage>
</organism>
<proteinExistence type="predicted"/>
<evidence type="ECO:0000256" key="1">
    <source>
        <dbReference type="ARBA" id="ARBA00004613"/>
    </source>
</evidence>
<comment type="subcellular location">
    <subcellularLocation>
        <location evidence="1">Secreted</location>
    </subcellularLocation>
</comment>
<name>A0A6C2U5Z1_PONDE</name>
<evidence type="ECO:0000313" key="6">
    <source>
        <dbReference type="Proteomes" id="UP000366872"/>
    </source>
</evidence>
<evidence type="ECO:0000256" key="2">
    <source>
        <dbReference type="ARBA" id="ARBA00022525"/>
    </source>
</evidence>
<dbReference type="InterPro" id="IPR059100">
    <property type="entry name" value="TSP3_bac"/>
</dbReference>
<sequence>MFRIAGTAIPADSDGDGLTDALEIALGTNPDDPDSMFAISDASPVPTSGTFRLAWPSATGVLYRVWESPGLAHWSVTQDWLGATAIPTDFV</sequence>
<evidence type="ECO:0000256" key="3">
    <source>
        <dbReference type="ARBA" id="ARBA00022729"/>
    </source>
</evidence>
<keyword evidence="6" id="KW-1185">Reference proteome</keyword>
<dbReference type="EMBL" id="CAAHFG010000002">
    <property type="protein sequence ID" value="VGO15430.1"/>
    <property type="molecule type" value="Genomic_DNA"/>
</dbReference>
<evidence type="ECO:0000313" key="5">
    <source>
        <dbReference type="EMBL" id="VGO15430.1"/>
    </source>
</evidence>
<evidence type="ECO:0000256" key="4">
    <source>
        <dbReference type="ARBA" id="ARBA00022837"/>
    </source>
</evidence>
<protein>
    <submittedName>
        <fullName evidence="5">Uncharacterized protein</fullName>
    </submittedName>
</protein>
<dbReference type="AlphaFoldDB" id="A0A6C2U5Z1"/>
<keyword evidence="3" id="KW-0732">Signal</keyword>
<accession>A0A6C2U5Z1</accession>
<gene>
    <name evidence="5" type="ORF">PDESU_04013</name>
</gene>